<organism evidence="1 2">
    <name type="scientific">Chondromyces apiculatus DSM 436</name>
    <dbReference type="NCBI Taxonomy" id="1192034"/>
    <lineage>
        <taxon>Bacteria</taxon>
        <taxon>Pseudomonadati</taxon>
        <taxon>Myxococcota</taxon>
        <taxon>Polyangia</taxon>
        <taxon>Polyangiales</taxon>
        <taxon>Polyangiaceae</taxon>
        <taxon>Chondromyces</taxon>
    </lineage>
</organism>
<sequence>MHAAHVAHAAAGDASEILVAIAERDAARTRCASHAVGGPRFGRSRRCTRCRRSR</sequence>
<proteinExistence type="predicted"/>
<accession>A0A017TDB6</accession>
<evidence type="ECO:0000313" key="2">
    <source>
        <dbReference type="Proteomes" id="UP000019678"/>
    </source>
</evidence>
<comment type="caution">
    <text evidence="1">The sequence shown here is derived from an EMBL/GenBank/DDBJ whole genome shotgun (WGS) entry which is preliminary data.</text>
</comment>
<dbReference type="Proteomes" id="UP000019678">
    <property type="component" value="Unassembled WGS sequence"/>
</dbReference>
<protein>
    <submittedName>
        <fullName evidence="1">Uncharacterized protein</fullName>
    </submittedName>
</protein>
<evidence type="ECO:0000313" key="1">
    <source>
        <dbReference type="EMBL" id="EYF07234.1"/>
    </source>
</evidence>
<dbReference type="STRING" id="1192034.CAP_0713"/>
<keyword evidence="2" id="KW-1185">Reference proteome</keyword>
<reference evidence="1 2" key="1">
    <citation type="submission" date="2013-05" db="EMBL/GenBank/DDBJ databases">
        <title>Genome assembly of Chondromyces apiculatus DSM 436.</title>
        <authorList>
            <person name="Sharma G."/>
            <person name="Khatri I."/>
            <person name="Kaur C."/>
            <person name="Mayilraj S."/>
            <person name="Subramanian S."/>
        </authorList>
    </citation>
    <scope>NUCLEOTIDE SEQUENCE [LARGE SCALE GENOMIC DNA]</scope>
    <source>
        <strain evidence="1 2">DSM 436</strain>
    </source>
</reference>
<dbReference type="EMBL" id="ASRX01000011">
    <property type="protein sequence ID" value="EYF07234.1"/>
    <property type="molecule type" value="Genomic_DNA"/>
</dbReference>
<name>A0A017TDB6_9BACT</name>
<gene>
    <name evidence="1" type="ORF">CAP_0713</name>
</gene>
<dbReference type="AlphaFoldDB" id="A0A017TDB6"/>